<feature type="compositionally biased region" description="Basic residues" evidence="2">
    <location>
        <begin position="709"/>
        <end position="721"/>
    </location>
</feature>
<dbReference type="InterPro" id="IPR001936">
    <property type="entry name" value="RasGAP_dom"/>
</dbReference>
<feature type="compositionally biased region" description="Polar residues" evidence="2">
    <location>
        <begin position="664"/>
        <end position="676"/>
    </location>
</feature>
<organism evidence="4">
    <name type="scientific">Paramoeba aestuarina</name>
    <dbReference type="NCBI Taxonomy" id="180227"/>
    <lineage>
        <taxon>Eukaryota</taxon>
        <taxon>Amoebozoa</taxon>
        <taxon>Discosea</taxon>
        <taxon>Flabellinia</taxon>
        <taxon>Dactylopodida</taxon>
        <taxon>Paramoebidae</taxon>
        <taxon>Paramoeba</taxon>
    </lineage>
</organism>
<keyword evidence="1" id="KW-0343">GTPase activation</keyword>
<dbReference type="PANTHER" id="PTHR10194:SF60">
    <property type="entry name" value="RAS GTPASE-ACTIVATING PROTEIN RASKOL"/>
    <property type="match status" value="1"/>
</dbReference>
<proteinExistence type="predicted"/>
<feature type="compositionally biased region" description="Low complexity" evidence="2">
    <location>
        <begin position="409"/>
        <end position="418"/>
    </location>
</feature>
<dbReference type="Gene3D" id="1.10.506.10">
    <property type="entry name" value="GTPase Activation - p120gap, domain 1"/>
    <property type="match status" value="2"/>
</dbReference>
<feature type="region of interest" description="Disordered" evidence="2">
    <location>
        <begin position="409"/>
        <end position="738"/>
    </location>
</feature>
<sequence length="738" mass="80138">MTDSLVVKDYRITNAWAVLMQELGALIAQTFAHFEAFETHMDALRAYEHQKIEEYEKIRQDRVQERVNRHCDQLRSLEDDLIQMLMHPDLALVGAIGTASTGNEKIIQMVVRILDSYGKLVSLLTVAVTREVTTTQDHSTLFRGNSPSTKLMTAFTRILGKDYLDIVLKPFVEALVEEDPALYEVDPAKSKEGDVEENMQRLLVKCQEILDIILDSLGICPPSFRMVTKHLQREVVKRFPDSKNTCVGGFFFLRYLCPVLMSPDVLGLIDGPIDKSKRRPLTLICKALQNLSNNIRFGKKEAYMLPVNTFLDDNLDRTNKFFEDFVQVSDDISWEPLAKLEDVRKNEVKQLHEYTKENIAKIGRYLAGTSPPELVMEIVRLVADLDSAYEYGDEHPELARNYVPTASSSSLQARSARSNPTPAPGPASSKSFCVEKSPRASFPAAAPPLTPALSEPNLTRGPAPPPPSASEAALSRGPAPPTPGGGASESAAFNRGPAPPTPSASESALSRGPAPTPIPPANRGSAAITKSSNDTAAPTNVFPVVPPRNSPKPNSGPERSPRGPAPKLAERSSSSVDKSPSAPLVAPPTRQRSFGGMQRTPAPAPPPQSPPSSQPPLTESPRHRAPSPPVRPVSAYQSSPSGMSSPSSGPPPLQPRPPQISSSTSNLNSPTKSSARPNPPSRQPLLARNRPINEDGPAIPERGQGPNFRHSHAPRYTHKPNKGLPPTPPNKALPPTPP</sequence>
<feature type="compositionally biased region" description="Low complexity" evidence="2">
    <location>
        <begin position="572"/>
        <end position="581"/>
    </location>
</feature>
<feature type="compositionally biased region" description="Pro residues" evidence="2">
    <location>
        <begin position="648"/>
        <end position="658"/>
    </location>
</feature>
<evidence type="ECO:0000256" key="2">
    <source>
        <dbReference type="SAM" id="MobiDB-lite"/>
    </source>
</evidence>
<dbReference type="PROSITE" id="PS50018">
    <property type="entry name" value="RAS_GTPASE_ACTIV_2"/>
    <property type="match status" value="1"/>
</dbReference>
<accession>A0A7S4KY45</accession>
<dbReference type="EMBL" id="HBKR01019913">
    <property type="protein sequence ID" value="CAE2309043.1"/>
    <property type="molecule type" value="Transcribed_RNA"/>
</dbReference>
<dbReference type="InterPro" id="IPR039360">
    <property type="entry name" value="Ras_GTPase"/>
</dbReference>
<dbReference type="PROSITE" id="PS00509">
    <property type="entry name" value="RAS_GTPASE_ACTIV_1"/>
    <property type="match status" value="1"/>
</dbReference>
<dbReference type="SMART" id="SM00323">
    <property type="entry name" value="RasGAP"/>
    <property type="match status" value="1"/>
</dbReference>
<protein>
    <recommendedName>
        <fullName evidence="3">Ras-GAP domain-containing protein</fullName>
    </recommendedName>
</protein>
<dbReference type="InterPro" id="IPR008936">
    <property type="entry name" value="Rho_GTPase_activation_prot"/>
</dbReference>
<feature type="compositionally biased region" description="Pro residues" evidence="2">
    <location>
        <begin position="602"/>
        <end position="614"/>
    </location>
</feature>
<dbReference type="SUPFAM" id="SSF48350">
    <property type="entry name" value="GTPase activation domain, GAP"/>
    <property type="match status" value="1"/>
</dbReference>
<feature type="compositionally biased region" description="Pro residues" evidence="2">
    <location>
        <begin position="723"/>
        <end position="738"/>
    </location>
</feature>
<feature type="domain" description="Ras-GAP" evidence="3">
    <location>
        <begin position="102"/>
        <end position="293"/>
    </location>
</feature>
<dbReference type="PANTHER" id="PTHR10194">
    <property type="entry name" value="RAS GTPASE-ACTIVATING PROTEINS"/>
    <property type="match status" value="1"/>
</dbReference>
<gene>
    <name evidence="4" type="ORF">NAES01612_LOCUS13007</name>
</gene>
<dbReference type="Pfam" id="PF00616">
    <property type="entry name" value="RasGAP"/>
    <property type="match status" value="2"/>
</dbReference>
<dbReference type="AlphaFoldDB" id="A0A7S4KY45"/>
<dbReference type="InterPro" id="IPR023152">
    <property type="entry name" value="RasGAP_CS"/>
</dbReference>
<evidence type="ECO:0000313" key="4">
    <source>
        <dbReference type="EMBL" id="CAE2309043.1"/>
    </source>
</evidence>
<evidence type="ECO:0000259" key="3">
    <source>
        <dbReference type="PROSITE" id="PS50018"/>
    </source>
</evidence>
<feature type="compositionally biased region" description="Polar residues" evidence="2">
    <location>
        <begin position="528"/>
        <end position="538"/>
    </location>
</feature>
<dbReference type="GO" id="GO:0005096">
    <property type="term" value="F:GTPase activator activity"/>
    <property type="evidence" value="ECO:0007669"/>
    <property type="project" value="UniProtKB-KW"/>
</dbReference>
<reference evidence="4" key="1">
    <citation type="submission" date="2021-01" db="EMBL/GenBank/DDBJ databases">
        <authorList>
            <person name="Corre E."/>
            <person name="Pelletier E."/>
            <person name="Niang G."/>
            <person name="Scheremetjew M."/>
            <person name="Finn R."/>
            <person name="Kale V."/>
            <person name="Holt S."/>
            <person name="Cochrane G."/>
            <person name="Meng A."/>
            <person name="Brown T."/>
            <person name="Cohen L."/>
        </authorList>
    </citation>
    <scope>NUCLEOTIDE SEQUENCE</scope>
    <source>
        <strain evidence="4">SoJaBio B1-5/56/2</strain>
    </source>
</reference>
<name>A0A7S4KY45_9EUKA</name>
<feature type="compositionally biased region" description="Low complexity" evidence="2">
    <location>
        <begin position="637"/>
        <end position="647"/>
    </location>
</feature>
<evidence type="ECO:0000256" key="1">
    <source>
        <dbReference type="ARBA" id="ARBA00022468"/>
    </source>
</evidence>